<dbReference type="InterPro" id="IPR016103">
    <property type="entry name" value="ProQ/FinO"/>
</dbReference>
<dbReference type="Proteomes" id="UP001054801">
    <property type="component" value="Chromosome"/>
</dbReference>
<reference evidence="6" key="1">
    <citation type="journal article" date="2022" name="Microorganisms">
        <title>Two New Species of Filamentous Sulfur Bacteria of the Genus Thiothrix, Thiothrix winogradskyi sp. nov. and 'Candidatus Thiothrix sulfatifontis' sp. nov.</title>
        <authorList>
            <person name="Ravin N.V."/>
            <person name="Rossetti S."/>
            <person name="Beletsky A.V."/>
            <person name="Kadnikov V.V."/>
            <person name="Rudenko T.S."/>
            <person name="Smolyakov D.D."/>
            <person name="Moskvitina M.I."/>
            <person name="Gureeva M.V."/>
            <person name="Mardanov A.V."/>
            <person name="Grabovich M.Y."/>
        </authorList>
    </citation>
    <scope>NUCLEOTIDE SEQUENCE</scope>
    <source>
        <strain evidence="6">CT3</strain>
    </source>
</reference>
<accession>A0ABY3T379</accession>
<feature type="compositionally biased region" description="Polar residues" evidence="4">
    <location>
        <begin position="22"/>
        <end position="32"/>
    </location>
</feature>
<feature type="domain" description="ProQ/FinO" evidence="5">
    <location>
        <begin position="41"/>
        <end position="148"/>
    </location>
</feature>
<keyword evidence="2" id="KW-0694">RNA-binding</keyword>
<evidence type="ECO:0000256" key="3">
    <source>
        <dbReference type="ARBA" id="ARBA00023186"/>
    </source>
</evidence>
<evidence type="ECO:0000256" key="4">
    <source>
        <dbReference type="SAM" id="MobiDB-lite"/>
    </source>
</evidence>
<dbReference type="EMBL" id="CP091244">
    <property type="protein sequence ID" value="UJS26297.1"/>
    <property type="molecule type" value="Genomic_DNA"/>
</dbReference>
<dbReference type="SUPFAM" id="SSF48657">
    <property type="entry name" value="FinO-like"/>
    <property type="match status" value="1"/>
</dbReference>
<evidence type="ECO:0000313" key="7">
    <source>
        <dbReference type="Proteomes" id="UP001054801"/>
    </source>
</evidence>
<keyword evidence="1" id="KW-0963">Cytoplasm</keyword>
<dbReference type="InterPro" id="IPR036442">
    <property type="entry name" value="ProQ/FinO_sf"/>
</dbReference>
<keyword evidence="3" id="KW-0143">Chaperone</keyword>
<proteinExistence type="predicted"/>
<dbReference type="SMART" id="SM00945">
    <property type="entry name" value="ProQ"/>
    <property type="match status" value="1"/>
</dbReference>
<dbReference type="PANTHER" id="PTHR38106">
    <property type="entry name" value="RNA CHAPERONE PROQ"/>
    <property type="match status" value="1"/>
</dbReference>
<organism evidence="6 7">
    <name type="scientific">Thiothrix winogradskyi</name>
    <dbReference type="NCBI Taxonomy" id="96472"/>
    <lineage>
        <taxon>Bacteria</taxon>
        <taxon>Pseudomonadati</taxon>
        <taxon>Pseudomonadota</taxon>
        <taxon>Gammaproteobacteria</taxon>
        <taxon>Thiotrichales</taxon>
        <taxon>Thiotrichaceae</taxon>
        <taxon>Thiothrix</taxon>
    </lineage>
</organism>
<feature type="compositionally biased region" description="Polar residues" evidence="4">
    <location>
        <begin position="1"/>
        <end position="11"/>
    </location>
</feature>
<feature type="region of interest" description="Disordered" evidence="4">
    <location>
        <begin position="1"/>
        <end position="48"/>
    </location>
</feature>
<evidence type="ECO:0000313" key="6">
    <source>
        <dbReference type="EMBL" id="UJS26297.1"/>
    </source>
</evidence>
<protein>
    <submittedName>
        <fullName evidence="6">ProQ/FinO family protein</fullName>
    </submittedName>
</protein>
<keyword evidence="7" id="KW-1185">Reference proteome</keyword>
<dbReference type="InterPro" id="IPR023529">
    <property type="entry name" value="ProQ"/>
</dbReference>
<evidence type="ECO:0000256" key="1">
    <source>
        <dbReference type="ARBA" id="ARBA00022490"/>
    </source>
</evidence>
<evidence type="ECO:0000259" key="5">
    <source>
        <dbReference type="SMART" id="SM00945"/>
    </source>
</evidence>
<dbReference type="RefSeq" id="WP_236501671.1">
    <property type="nucleotide sequence ID" value="NZ_CP091244.1"/>
</dbReference>
<dbReference type="PANTHER" id="PTHR38106:SF1">
    <property type="entry name" value="RNA CHAPERONE PROQ"/>
    <property type="match status" value="1"/>
</dbReference>
<dbReference type="Pfam" id="PF04352">
    <property type="entry name" value="ProQ"/>
    <property type="match status" value="1"/>
</dbReference>
<gene>
    <name evidence="6" type="ORF">L2Y54_09725</name>
</gene>
<dbReference type="Gene3D" id="1.10.1710.10">
    <property type="entry name" value="ProQ/FinO domain"/>
    <property type="match status" value="1"/>
</dbReference>
<sequence>MDKNSPQTTTKRPILSLKSRPKGNTCTLSAPTPHTKPVTHPEPKGSDTVANQLAEWLSQQSNTWRNQHPLKLGIIQDIYVLLGDNSPYSKRVIHKTLRWHTSRTQYLRNVLQHSQRYGLDGQAAGEVTATQRLHAKNELNKRYQKPGQ</sequence>
<evidence type="ECO:0000256" key="2">
    <source>
        <dbReference type="ARBA" id="ARBA00022884"/>
    </source>
</evidence>
<name>A0ABY3T379_9GAMM</name>